<dbReference type="Proteomes" id="UP000466442">
    <property type="component" value="Unassembled WGS sequence"/>
</dbReference>
<keyword evidence="3" id="KW-1185">Reference proteome</keyword>
<gene>
    <name evidence="2" type="ORF">GE061_018582</name>
</gene>
<comment type="caution">
    <text evidence="2">The sequence shown here is derived from an EMBL/GenBank/DDBJ whole genome shotgun (WGS) entry which is preliminary data.</text>
</comment>
<sequence>MDSDDSRQSQDDIQDAQTGQAMQDLEREGGRHPPVHCVRPLTQSIRATSGPTRHPGRRHPATGHSRHTGQGGAKAVGQQAPPTTAWEAPREPPPTTRQTPQPTLLHRGDAGLPRNAQGEAPSATRKTKGGPVPNPVPLGTPPKQTK</sequence>
<feature type="compositionally biased region" description="Basic residues" evidence="1">
    <location>
        <begin position="54"/>
        <end position="67"/>
    </location>
</feature>
<feature type="compositionally biased region" description="Low complexity" evidence="1">
    <location>
        <begin position="75"/>
        <end position="87"/>
    </location>
</feature>
<dbReference type="AlphaFoldDB" id="A0A8S9XGB9"/>
<evidence type="ECO:0000313" key="3">
    <source>
        <dbReference type="Proteomes" id="UP000466442"/>
    </source>
</evidence>
<evidence type="ECO:0000256" key="1">
    <source>
        <dbReference type="SAM" id="MobiDB-lite"/>
    </source>
</evidence>
<accession>A0A8S9XGB9</accession>
<organism evidence="2 3">
    <name type="scientific">Apolygus lucorum</name>
    <name type="common">Small green plant bug</name>
    <name type="synonym">Lygocoris lucorum</name>
    <dbReference type="NCBI Taxonomy" id="248454"/>
    <lineage>
        <taxon>Eukaryota</taxon>
        <taxon>Metazoa</taxon>
        <taxon>Ecdysozoa</taxon>
        <taxon>Arthropoda</taxon>
        <taxon>Hexapoda</taxon>
        <taxon>Insecta</taxon>
        <taxon>Pterygota</taxon>
        <taxon>Neoptera</taxon>
        <taxon>Paraneoptera</taxon>
        <taxon>Hemiptera</taxon>
        <taxon>Heteroptera</taxon>
        <taxon>Panheteroptera</taxon>
        <taxon>Cimicomorpha</taxon>
        <taxon>Miridae</taxon>
        <taxon>Mirini</taxon>
        <taxon>Apolygus</taxon>
    </lineage>
</organism>
<dbReference type="EMBL" id="WIXP02000008">
    <property type="protein sequence ID" value="KAF6207341.1"/>
    <property type="molecule type" value="Genomic_DNA"/>
</dbReference>
<feature type="compositionally biased region" description="Polar residues" evidence="1">
    <location>
        <begin position="41"/>
        <end position="51"/>
    </location>
</feature>
<name>A0A8S9XGB9_APOLU</name>
<reference evidence="2" key="1">
    <citation type="journal article" date="2021" name="Mol. Ecol. Resour.">
        <title>Apolygus lucorum genome provides insights into omnivorousness and mesophyll feeding.</title>
        <authorList>
            <person name="Liu Y."/>
            <person name="Liu H."/>
            <person name="Wang H."/>
            <person name="Huang T."/>
            <person name="Liu B."/>
            <person name="Yang B."/>
            <person name="Yin L."/>
            <person name="Li B."/>
            <person name="Zhang Y."/>
            <person name="Zhang S."/>
            <person name="Jiang F."/>
            <person name="Zhang X."/>
            <person name="Ren Y."/>
            <person name="Wang B."/>
            <person name="Wang S."/>
            <person name="Lu Y."/>
            <person name="Wu K."/>
            <person name="Fan W."/>
            <person name="Wang G."/>
        </authorList>
    </citation>
    <scope>NUCLEOTIDE SEQUENCE</scope>
    <source>
        <strain evidence="2">12Hb</strain>
    </source>
</reference>
<protein>
    <submittedName>
        <fullName evidence="2">Uncharacterized protein</fullName>
    </submittedName>
</protein>
<feature type="region of interest" description="Disordered" evidence="1">
    <location>
        <begin position="1"/>
        <end position="146"/>
    </location>
</feature>
<evidence type="ECO:0000313" key="2">
    <source>
        <dbReference type="EMBL" id="KAF6207341.1"/>
    </source>
</evidence>
<proteinExistence type="predicted"/>
<feature type="compositionally biased region" description="Basic and acidic residues" evidence="1">
    <location>
        <begin position="1"/>
        <end position="10"/>
    </location>
</feature>